<comment type="caution">
    <text evidence="2">The sequence shown here is derived from an EMBL/GenBank/DDBJ whole genome shotgun (WGS) entry which is preliminary data.</text>
</comment>
<proteinExistence type="predicted"/>
<evidence type="ECO:0000313" key="3">
    <source>
        <dbReference type="Proteomes" id="UP000604825"/>
    </source>
</evidence>
<dbReference type="Proteomes" id="UP000604825">
    <property type="component" value="Unassembled WGS sequence"/>
</dbReference>
<protein>
    <submittedName>
        <fullName evidence="2">Uncharacterized protein</fullName>
    </submittedName>
</protein>
<organism evidence="2 3">
    <name type="scientific">Miscanthus lutarioriparius</name>
    <dbReference type="NCBI Taxonomy" id="422564"/>
    <lineage>
        <taxon>Eukaryota</taxon>
        <taxon>Viridiplantae</taxon>
        <taxon>Streptophyta</taxon>
        <taxon>Embryophyta</taxon>
        <taxon>Tracheophyta</taxon>
        <taxon>Spermatophyta</taxon>
        <taxon>Magnoliopsida</taxon>
        <taxon>Liliopsida</taxon>
        <taxon>Poales</taxon>
        <taxon>Poaceae</taxon>
        <taxon>PACMAD clade</taxon>
        <taxon>Panicoideae</taxon>
        <taxon>Andropogonodae</taxon>
        <taxon>Andropogoneae</taxon>
        <taxon>Saccharinae</taxon>
        <taxon>Miscanthus</taxon>
    </lineage>
</organism>
<keyword evidence="3" id="KW-1185">Reference proteome</keyword>
<dbReference type="EMBL" id="CAJGYO010000005">
    <property type="protein sequence ID" value="CAD6228921.1"/>
    <property type="molecule type" value="Genomic_DNA"/>
</dbReference>
<sequence length="104" mass="11856">MGKRQRKTPGHAPARGLPKSKWTDELAAMSDSDNDEIDAFHKQRNMIPFDADDVRESEDDDVEQPVFDLEVFLIAKVRTAKEKSLVTWLKLIMKNGTKGIFQNP</sequence>
<accession>A0A811NX40</accession>
<evidence type="ECO:0000313" key="2">
    <source>
        <dbReference type="EMBL" id="CAD6228921.1"/>
    </source>
</evidence>
<feature type="region of interest" description="Disordered" evidence="1">
    <location>
        <begin position="1"/>
        <end position="22"/>
    </location>
</feature>
<dbReference type="AlphaFoldDB" id="A0A811NX40"/>
<reference evidence="2" key="1">
    <citation type="submission" date="2020-10" db="EMBL/GenBank/DDBJ databases">
        <authorList>
            <person name="Han B."/>
            <person name="Lu T."/>
            <person name="Zhao Q."/>
            <person name="Huang X."/>
            <person name="Zhao Y."/>
        </authorList>
    </citation>
    <scope>NUCLEOTIDE SEQUENCE</scope>
</reference>
<name>A0A811NX40_9POAL</name>
<evidence type="ECO:0000256" key="1">
    <source>
        <dbReference type="SAM" id="MobiDB-lite"/>
    </source>
</evidence>
<gene>
    <name evidence="2" type="ORF">NCGR_LOCUS19566</name>
</gene>